<dbReference type="EMBL" id="JADFUA010000014">
    <property type="protein sequence ID" value="MBE9610861.1"/>
    <property type="molecule type" value="Genomic_DNA"/>
</dbReference>
<comment type="caution">
    <text evidence="1">The sequence shown here is derived from an EMBL/GenBank/DDBJ whole genome shotgun (WGS) entry which is preliminary data.</text>
</comment>
<evidence type="ECO:0000313" key="2">
    <source>
        <dbReference type="Proteomes" id="UP000604481"/>
    </source>
</evidence>
<evidence type="ECO:0000313" key="1">
    <source>
        <dbReference type="EMBL" id="MBE9610861.1"/>
    </source>
</evidence>
<accession>A0A8J7FPM4</accession>
<dbReference type="Proteomes" id="UP000604481">
    <property type="component" value="Unassembled WGS sequence"/>
</dbReference>
<reference evidence="1 2" key="1">
    <citation type="submission" date="2020-10" db="EMBL/GenBank/DDBJ databases">
        <title>The genome sequence of Chitinilyticum litopenaei 4Y14.</title>
        <authorList>
            <person name="Liu Y."/>
        </authorList>
    </citation>
    <scope>NUCLEOTIDE SEQUENCE [LARGE SCALE GENOMIC DNA]</scope>
    <source>
        <strain evidence="1 2">4Y14</strain>
    </source>
</reference>
<proteinExistence type="predicted"/>
<sequence length="150" mass="17097">MGYLDSLIDDCKVAMDAIPVQEIVVRDLSELDDIERAIYIFEQVNGSPEVTFLAMSQYKSLKERSCPKLNLPSRFLYVGSTTTGVRKRIEQHIGLGHKSTYALHLKYWFAGEYKLTVMQYNVSDRVLQLIEDDISDRLKPAFGKMGGNNK</sequence>
<keyword evidence="2" id="KW-1185">Reference proteome</keyword>
<dbReference type="RefSeq" id="WP_194117406.1">
    <property type="nucleotide sequence ID" value="NZ_JADFUA010000014.1"/>
</dbReference>
<gene>
    <name evidence="1" type="ORF">INR99_16095</name>
</gene>
<dbReference type="AlphaFoldDB" id="A0A8J7FPM4"/>
<protein>
    <submittedName>
        <fullName evidence="1">GIY-YIG nuclease family protein</fullName>
    </submittedName>
</protein>
<name>A0A8J7FPM4_9NEIS</name>
<organism evidence="1 2">
    <name type="scientific">Chitinilyticum piscinae</name>
    <dbReference type="NCBI Taxonomy" id="2866724"/>
    <lineage>
        <taxon>Bacteria</taxon>
        <taxon>Pseudomonadati</taxon>
        <taxon>Pseudomonadota</taxon>
        <taxon>Betaproteobacteria</taxon>
        <taxon>Neisseriales</taxon>
        <taxon>Chitinibacteraceae</taxon>
        <taxon>Chitinilyticum</taxon>
    </lineage>
</organism>